<dbReference type="GO" id="GO:0015628">
    <property type="term" value="P:protein secretion by the type II secretion system"/>
    <property type="evidence" value="ECO:0007669"/>
    <property type="project" value="InterPro"/>
</dbReference>
<dbReference type="PROSITE" id="PS00409">
    <property type="entry name" value="PROKAR_NTER_METHYL"/>
    <property type="match status" value="1"/>
</dbReference>
<feature type="domain" description="General secretion pathway GspH" evidence="12">
    <location>
        <begin position="45"/>
        <end position="141"/>
    </location>
</feature>
<dbReference type="NCBIfam" id="TIGR02532">
    <property type="entry name" value="IV_pilin_GFxxxE"/>
    <property type="match status" value="1"/>
</dbReference>
<gene>
    <name evidence="13" type="ORF">EV671_101568</name>
</gene>
<dbReference type="AlphaFoldDB" id="A0A4R3UTM8"/>
<keyword evidence="6 11" id="KW-0812">Transmembrane</keyword>
<accession>A0A4R3UTM8</accession>
<dbReference type="SUPFAM" id="SSF54523">
    <property type="entry name" value="Pili subunits"/>
    <property type="match status" value="1"/>
</dbReference>
<evidence type="ECO:0000313" key="14">
    <source>
        <dbReference type="Proteomes" id="UP000295110"/>
    </source>
</evidence>
<evidence type="ECO:0000256" key="11">
    <source>
        <dbReference type="SAM" id="Phobius"/>
    </source>
</evidence>
<evidence type="ECO:0000256" key="6">
    <source>
        <dbReference type="ARBA" id="ARBA00022692"/>
    </source>
</evidence>
<dbReference type="InterPro" id="IPR022346">
    <property type="entry name" value="T2SS_GspH"/>
</dbReference>
<dbReference type="OrthoDB" id="8901547at2"/>
<dbReference type="Pfam" id="PF07963">
    <property type="entry name" value="N_methyl"/>
    <property type="match status" value="1"/>
</dbReference>
<name>A0A4R3UTM8_ROSSA</name>
<evidence type="ECO:0000256" key="4">
    <source>
        <dbReference type="ARBA" id="ARBA00022481"/>
    </source>
</evidence>
<dbReference type="Pfam" id="PF12019">
    <property type="entry name" value="GspH"/>
    <property type="match status" value="1"/>
</dbReference>
<evidence type="ECO:0000313" key="13">
    <source>
        <dbReference type="EMBL" id="TCU95376.1"/>
    </source>
</evidence>
<keyword evidence="7 11" id="KW-1133">Transmembrane helix</keyword>
<evidence type="ECO:0000256" key="7">
    <source>
        <dbReference type="ARBA" id="ARBA00022989"/>
    </source>
</evidence>
<keyword evidence="4" id="KW-0488">Methylation</keyword>
<dbReference type="GO" id="GO:0005886">
    <property type="term" value="C:plasma membrane"/>
    <property type="evidence" value="ECO:0007669"/>
    <property type="project" value="UniProtKB-SubCell"/>
</dbReference>
<dbReference type="Gene3D" id="3.30.700.10">
    <property type="entry name" value="Glycoprotein, Type 4 Pilin"/>
    <property type="match status" value="1"/>
</dbReference>
<feature type="transmembrane region" description="Helical" evidence="11">
    <location>
        <begin position="12"/>
        <end position="37"/>
    </location>
</feature>
<evidence type="ECO:0000256" key="2">
    <source>
        <dbReference type="ARBA" id="ARBA00021549"/>
    </source>
</evidence>
<comment type="caution">
    <text evidence="13">The sequence shown here is derived from an EMBL/GenBank/DDBJ whole genome shotgun (WGS) entry which is preliminary data.</text>
</comment>
<keyword evidence="14" id="KW-1185">Reference proteome</keyword>
<evidence type="ECO:0000256" key="8">
    <source>
        <dbReference type="ARBA" id="ARBA00023136"/>
    </source>
</evidence>
<reference evidence="13 14" key="1">
    <citation type="submission" date="2019-03" db="EMBL/GenBank/DDBJ databases">
        <title>Genomic Encyclopedia of Type Strains, Phase IV (KMG-IV): sequencing the most valuable type-strain genomes for metagenomic binning, comparative biology and taxonomic classification.</title>
        <authorList>
            <person name="Goeker M."/>
        </authorList>
    </citation>
    <scope>NUCLEOTIDE SEQUENCE [LARGE SCALE GENOMIC DNA]</scope>
    <source>
        <strain evidence="13 14">DSM 654</strain>
    </source>
</reference>
<evidence type="ECO:0000259" key="12">
    <source>
        <dbReference type="Pfam" id="PF12019"/>
    </source>
</evidence>
<evidence type="ECO:0000256" key="10">
    <source>
        <dbReference type="ARBA" id="ARBA00030775"/>
    </source>
</evidence>
<dbReference type="InterPro" id="IPR045584">
    <property type="entry name" value="Pilin-like"/>
</dbReference>
<proteinExistence type="inferred from homology"/>
<evidence type="ECO:0000256" key="1">
    <source>
        <dbReference type="ARBA" id="ARBA00004377"/>
    </source>
</evidence>
<comment type="similarity">
    <text evidence="9">Belongs to the GSP H family.</text>
</comment>
<dbReference type="InterPro" id="IPR012902">
    <property type="entry name" value="N_methyl_site"/>
</dbReference>
<evidence type="ECO:0000256" key="5">
    <source>
        <dbReference type="ARBA" id="ARBA00022519"/>
    </source>
</evidence>
<sequence>MHRAHSSGFSLIELMVVVAVLAIVAAVASPSISSILARRRMEGVARELNVDLQYARSQAATDNVSVTFSTTTDGTAYSITGNQTYKTVTLPSGITVTSGVSLVFDSLRGCVTTSCTGNDTTIGMSSTATSGTLQSTVNALGRVSMCSPSGSFGGYPSC</sequence>
<evidence type="ECO:0000256" key="9">
    <source>
        <dbReference type="ARBA" id="ARBA00025772"/>
    </source>
</evidence>
<comment type="subcellular location">
    <subcellularLocation>
        <location evidence="1">Cell inner membrane</location>
        <topology evidence="1">Single-pass membrane protein</topology>
    </subcellularLocation>
</comment>
<keyword evidence="8 11" id="KW-0472">Membrane</keyword>
<dbReference type="Proteomes" id="UP000295110">
    <property type="component" value="Unassembled WGS sequence"/>
</dbReference>
<organism evidence="13 14">
    <name type="scientific">Roseateles saccharophilus</name>
    <name type="common">Pseudomonas saccharophila</name>
    <dbReference type="NCBI Taxonomy" id="304"/>
    <lineage>
        <taxon>Bacteria</taxon>
        <taxon>Pseudomonadati</taxon>
        <taxon>Pseudomonadota</taxon>
        <taxon>Betaproteobacteria</taxon>
        <taxon>Burkholderiales</taxon>
        <taxon>Sphaerotilaceae</taxon>
        <taxon>Roseateles</taxon>
    </lineage>
</organism>
<dbReference type="GO" id="GO:0015627">
    <property type="term" value="C:type II protein secretion system complex"/>
    <property type="evidence" value="ECO:0007669"/>
    <property type="project" value="InterPro"/>
</dbReference>
<protein>
    <recommendedName>
        <fullName evidence="2">Type II secretion system protein H</fullName>
    </recommendedName>
    <alternativeName>
        <fullName evidence="10">General secretion pathway protein H</fullName>
    </alternativeName>
</protein>
<keyword evidence="5" id="KW-0997">Cell inner membrane</keyword>
<keyword evidence="3" id="KW-1003">Cell membrane</keyword>
<dbReference type="RefSeq" id="WP_132572561.1">
    <property type="nucleotide sequence ID" value="NZ_CBCSGL010000018.1"/>
</dbReference>
<evidence type="ECO:0000256" key="3">
    <source>
        <dbReference type="ARBA" id="ARBA00022475"/>
    </source>
</evidence>
<dbReference type="EMBL" id="SMBU01000015">
    <property type="protein sequence ID" value="TCU95376.1"/>
    <property type="molecule type" value="Genomic_DNA"/>
</dbReference>